<organism evidence="1 2">
    <name type="scientific">Microlunatus soli</name>
    <dbReference type="NCBI Taxonomy" id="630515"/>
    <lineage>
        <taxon>Bacteria</taxon>
        <taxon>Bacillati</taxon>
        <taxon>Actinomycetota</taxon>
        <taxon>Actinomycetes</taxon>
        <taxon>Propionibacteriales</taxon>
        <taxon>Propionibacteriaceae</taxon>
        <taxon>Microlunatus</taxon>
    </lineage>
</organism>
<accession>A0A1H1TLL7</accession>
<sequence length="44" mass="4713">MPVLTTYSDSSIASKNKSLEVGGATPFWYGTASDLQEWNFGGAK</sequence>
<dbReference type="AlphaFoldDB" id="A0A1H1TLL7"/>
<dbReference type="Proteomes" id="UP000199103">
    <property type="component" value="Chromosome I"/>
</dbReference>
<protein>
    <submittedName>
        <fullName evidence="1">Uncharacterized protein</fullName>
    </submittedName>
</protein>
<proteinExistence type="predicted"/>
<name>A0A1H1TLL7_9ACTN</name>
<evidence type="ECO:0000313" key="1">
    <source>
        <dbReference type="EMBL" id="SDS61130.1"/>
    </source>
</evidence>
<dbReference type="EMBL" id="LT629772">
    <property type="protein sequence ID" value="SDS61130.1"/>
    <property type="molecule type" value="Genomic_DNA"/>
</dbReference>
<gene>
    <name evidence="1" type="ORF">SAMN04489812_2443</name>
</gene>
<dbReference type="STRING" id="630515.SAMN04489812_2443"/>
<keyword evidence="2" id="KW-1185">Reference proteome</keyword>
<dbReference type="RefSeq" id="WP_269458174.1">
    <property type="nucleotide sequence ID" value="NZ_LT629772.1"/>
</dbReference>
<evidence type="ECO:0000313" key="2">
    <source>
        <dbReference type="Proteomes" id="UP000199103"/>
    </source>
</evidence>
<reference evidence="1 2" key="1">
    <citation type="submission" date="2016-10" db="EMBL/GenBank/DDBJ databases">
        <authorList>
            <person name="de Groot N.N."/>
        </authorList>
    </citation>
    <scope>NUCLEOTIDE SEQUENCE [LARGE SCALE GENOMIC DNA]</scope>
    <source>
        <strain evidence="1 2">DSM 21800</strain>
    </source>
</reference>